<keyword evidence="3 6" id="KW-0238">DNA-binding</keyword>
<gene>
    <name evidence="6" type="ORF">IAC96_09420</name>
</gene>
<dbReference type="PANTHER" id="PTHR30146">
    <property type="entry name" value="LACI-RELATED TRANSCRIPTIONAL REPRESSOR"/>
    <property type="match status" value="1"/>
</dbReference>
<dbReference type="Pfam" id="PF13377">
    <property type="entry name" value="Peripla_BP_3"/>
    <property type="match status" value="1"/>
</dbReference>
<evidence type="ECO:0000313" key="7">
    <source>
        <dbReference type="Proteomes" id="UP000824201"/>
    </source>
</evidence>
<dbReference type="InterPro" id="IPR000843">
    <property type="entry name" value="HTH_LacI"/>
</dbReference>
<dbReference type="Pfam" id="PF00356">
    <property type="entry name" value="LacI"/>
    <property type="match status" value="1"/>
</dbReference>
<organism evidence="6 7">
    <name type="scientific">Candidatus Fimimorpha faecalis</name>
    <dbReference type="NCBI Taxonomy" id="2840824"/>
    <lineage>
        <taxon>Bacteria</taxon>
        <taxon>Bacillati</taxon>
        <taxon>Bacillota</taxon>
        <taxon>Clostridia</taxon>
        <taxon>Eubacteriales</taxon>
        <taxon>Candidatus Fimimorpha</taxon>
    </lineage>
</organism>
<comment type="caution">
    <text evidence="6">The sequence shown here is derived from an EMBL/GenBank/DDBJ whole genome shotgun (WGS) entry which is preliminary data.</text>
</comment>
<keyword evidence="1" id="KW-0678">Repressor</keyword>
<keyword evidence="4" id="KW-0804">Transcription</keyword>
<name>A0A9D1EFN6_9FIRM</name>
<evidence type="ECO:0000256" key="1">
    <source>
        <dbReference type="ARBA" id="ARBA00022491"/>
    </source>
</evidence>
<dbReference type="InterPro" id="IPR046335">
    <property type="entry name" value="LacI/GalR-like_sensor"/>
</dbReference>
<dbReference type="GO" id="GO:0003700">
    <property type="term" value="F:DNA-binding transcription factor activity"/>
    <property type="evidence" value="ECO:0007669"/>
    <property type="project" value="TreeGrafter"/>
</dbReference>
<proteinExistence type="predicted"/>
<evidence type="ECO:0000313" key="6">
    <source>
        <dbReference type="EMBL" id="HIR89156.1"/>
    </source>
</evidence>
<feature type="domain" description="HTH lacI-type" evidence="5">
    <location>
        <begin position="7"/>
        <end position="51"/>
    </location>
</feature>
<evidence type="ECO:0000256" key="4">
    <source>
        <dbReference type="ARBA" id="ARBA00023163"/>
    </source>
</evidence>
<keyword evidence="2" id="KW-0805">Transcription regulation</keyword>
<protein>
    <submittedName>
        <fullName evidence="6">LacI family DNA-binding transcriptional regulator</fullName>
    </submittedName>
</protein>
<dbReference type="PROSITE" id="PS50932">
    <property type="entry name" value="HTH_LACI_2"/>
    <property type="match status" value="1"/>
</dbReference>
<dbReference type="CDD" id="cd19974">
    <property type="entry name" value="PBP1_LacI-like"/>
    <property type="match status" value="1"/>
</dbReference>
<dbReference type="SUPFAM" id="SSF53822">
    <property type="entry name" value="Periplasmic binding protein-like I"/>
    <property type="match status" value="1"/>
</dbReference>
<evidence type="ECO:0000256" key="2">
    <source>
        <dbReference type="ARBA" id="ARBA00023015"/>
    </source>
</evidence>
<reference evidence="6" key="1">
    <citation type="submission" date="2020-10" db="EMBL/GenBank/DDBJ databases">
        <authorList>
            <person name="Gilroy R."/>
        </authorList>
    </citation>
    <scope>NUCLEOTIDE SEQUENCE</scope>
    <source>
        <strain evidence="6">ChiW13-3771</strain>
    </source>
</reference>
<dbReference type="PANTHER" id="PTHR30146:SF148">
    <property type="entry name" value="HTH-TYPE TRANSCRIPTIONAL REPRESSOR PURR-RELATED"/>
    <property type="match status" value="1"/>
</dbReference>
<dbReference type="GO" id="GO:0000976">
    <property type="term" value="F:transcription cis-regulatory region binding"/>
    <property type="evidence" value="ECO:0007669"/>
    <property type="project" value="TreeGrafter"/>
</dbReference>
<dbReference type="SUPFAM" id="SSF47413">
    <property type="entry name" value="lambda repressor-like DNA-binding domains"/>
    <property type="match status" value="1"/>
</dbReference>
<dbReference type="SMART" id="SM00354">
    <property type="entry name" value="HTH_LACI"/>
    <property type="match status" value="1"/>
</dbReference>
<dbReference type="InterPro" id="IPR028082">
    <property type="entry name" value="Peripla_BP_I"/>
</dbReference>
<reference evidence="6" key="2">
    <citation type="journal article" date="2021" name="PeerJ">
        <title>Extensive microbial diversity within the chicken gut microbiome revealed by metagenomics and culture.</title>
        <authorList>
            <person name="Gilroy R."/>
            <person name="Ravi A."/>
            <person name="Getino M."/>
            <person name="Pursley I."/>
            <person name="Horton D.L."/>
            <person name="Alikhan N.F."/>
            <person name="Baker D."/>
            <person name="Gharbi K."/>
            <person name="Hall N."/>
            <person name="Watson M."/>
            <person name="Adriaenssens E.M."/>
            <person name="Foster-Nyarko E."/>
            <person name="Jarju S."/>
            <person name="Secka A."/>
            <person name="Antonio M."/>
            <person name="Oren A."/>
            <person name="Chaudhuri R.R."/>
            <person name="La Ragione R."/>
            <person name="Hildebrand F."/>
            <person name="Pallen M.J."/>
        </authorList>
    </citation>
    <scope>NUCLEOTIDE SEQUENCE</scope>
    <source>
        <strain evidence="6">ChiW13-3771</strain>
    </source>
</reference>
<dbReference type="Proteomes" id="UP000824201">
    <property type="component" value="Unassembled WGS sequence"/>
</dbReference>
<dbReference type="AlphaFoldDB" id="A0A9D1EFN6"/>
<dbReference type="Gene3D" id="1.10.260.40">
    <property type="entry name" value="lambda repressor-like DNA-binding domains"/>
    <property type="match status" value="1"/>
</dbReference>
<evidence type="ECO:0000256" key="3">
    <source>
        <dbReference type="ARBA" id="ARBA00023125"/>
    </source>
</evidence>
<accession>A0A9D1EFN6</accession>
<dbReference type="CDD" id="cd01392">
    <property type="entry name" value="HTH_LacI"/>
    <property type="match status" value="1"/>
</dbReference>
<evidence type="ECO:0000259" key="5">
    <source>
        <dbReference type="PROSITE" id="PS50932"/>
    </source>
</evidence>
<dbReference type="InterPro" id="IPR010982">
    <property type="entry name" value="Lambda_DNA-bd_dom_sf"/>
</dbReference>
<sequence length="339" mass="38166">MGQRKNVKLGDIAQALNVSIVTVSNALKGKKGVGEELRSEIMKKAQELGYQMPERVIQKEYESYQIGVVIAERYVKEFPSFYMDIYKRVAQEATKKGCLTVLEVVSEEKERILQNFSIFSGIPLRGGIIIGEMNPEYVKKMKSESKYPIVCVDYYGISNDMDYIVTDSYRGMQLVTQILVDAGHKEIGFVGTPSATNSIMDRYMGYCKVLQKNHLKEHPEWVIYDRRGDGYGYHLDFELPQNLPTAFACNCDKTAAILIDKLAQRGLKVPEDISVVGFDNGGFKKNEAIQITTYESDQRAMAQISINTLLKRIQGKEGPQGVRFVEGTIIPGNTVKIIE</sequence>
<dbReference type="Gene3D" id="3.40.50.2300">
    <property type="match status" value="2"/>
</dbReference>
<dbReference type="EMBL" id="DVHN01000122">
    <property type="protein sequence ID" value="HIR89156.1"/>
    <property type="molecule type" value="Genomic_DNA"/>
</dbReference>